<name>A0A0X8FBF0_9LACT</name>
<evidence type="ECO:0000313" key="5">
    <source>
        <dbReference type="Proteomes" id="UP000234239"/>
    </source>
</evidence>
<dbReference type="EMBL" id="PKGY01000002">
    <property type="protein sequence ID" value="PKZ22421.1"/>
    <property type="molecule type" value="Genomic_DNA"/>
</dbReference>
<dbReference type="PANTHER" id="PTHR30543">
    <property type="entry name" value="CHROMATE REDUCTASE"/>
    <property type="match status" value="1"/>
</dbReference>
<dbReference type="GO" id="GO:0005829">
    <property type="term" value="C:cytosol"/>
    <property type="evidence" value="ECO:0007669"/>
    <property type="project" value="TreeGrafter"/>
</dbReference>
<dbReference type="GO" id="GO:0016491">
    <property type="term" value="F:oxidoreductase activity"/>
    <property type="evidence" value="ECO:0007669"/>
    <property type="project" value="InterPro"/>
</dbReference>
<proteinExistence type="predicted"/>
<dbReference type="Proteomes" id="UP000069912">
    <property type="component" value="Chromosome"/>
</dbReference>
<accession>A0A0X8FBF0</accession>
<dbReference type="RefSeq" id="WP_067974474.1">
    <property type="nucleotide sequence ID" value="NZ_CAJHKM010000001.1"/>
</dbReference>
<dbReference type="InterPro" id="IPR005025">
    <property type="entry name" value="FMN_Rdtase-like_dom"/>
</dbReference>
<dbReference type="EMBL" id="CP014160">
    <property type="protein sequence ID" value="AMB94244.1"/>
    <property type="molecule type" value="Genomic_DNA"/>
</dbReference>
<dbReference type="Proteomes" id="UP000234239">
    <property type="component" value="Unassembled WGS sequence"/>
</dbReference>
<evidence type="ECO:0000259" key="1">
    <source>
        <dbReference type="Pfam" id="PF03358"/>
    </source>
</evidence>
<dbReference type="KEGG" id="asan:AWM72_05475"/>
<dbReference type="InterPro" id="IPR050712">
    <property type="entry name" value="NAD(P)H-dep_reductase"/>
</dbReference>
<keyword evidence="4" id="KW-1185">Reference proteome</keyword>
<dbReference type="Gene3D" id="3.40.50.360">
    <property type="match status" value="1"/>
</dbReference>
<dbReference type="GeneID" id="92903515"/>
<dbReference type="PANTHER" id="PTHR30543:SF21">
    <property type="entry name" value="NAD(P)H-DEPENDENT FMN REDUCTASE LOT6"/>
    <property type="match status" value="1"/>
</dbReference>
<reference evidence="3 5" key="3">
    <citation type="submission" date="2017-12" db="EMBL/GenBank/DDBJ databases">
        <title>Phylogenetic diversity of female urinary microbiome.</title>
        <authorList>
            <person name="Thomas-White K."/>
            <person name="Wolfe A.J."/>
        </authorList>
    </citation>
    <scope>NUCLEOTIDE SEQUENCE [LARGE SCALE GENOMIC DNA]</scope>
    <source>
        <strain evidence="3 5">UMB0139</strain>
    </source>
</reference>
<sequence length="183" mass="19678">MAKYGVVLGSIRKNSFSEAIAKGLVAGLPSDAEVTFIETADLPLYSQDYDEAAEQPAEYTRFRDEVRAQDAIIFVTPEHNRSIPASLKNAIDLGSRPYGSSVWEGKPALVASQSPAGIGGAIANHTLRQSLVFLDMPVMQQPELYIGNSADYIGENGEITAEDTKEFLASAGKAFAEFAGKFI</sequence>
<feature type="domain" description="NADPH-dependent FMN reductase-like" evidence="1">
    <location>
        <begin position="4"/>
        <end position="150"/>
    </location>
</feature>
<dbReference type="SUPFAM" id="SSF52218">
    <property type="entry name" value="Flavoproteins"/>
    <property type="match status" value="1"/>
</dbReference>
<dbReference type="AlphaFoldDB" id="A0A0X8FBF0"/>
<dbReference type="Pfam" id="PF03358">
    <property type="entry name" value="FMN_red"/>
    <property type="match status" value="1"/>
</dbReference>
<dbReference type="OrthoDB" id="9812295at2"/>
<protein>
    <submittedName>
        <fullName evidence="2">ACP phosphodiesterase</fullName>
    </submittedName>
    <submittedName>
        <fullName evidence="3">NAD(P)H-dependent oxidoreductase</fullName>
    </submittedName>
</protein>
<reference evidence="2 4" key="1">
    <citation type="journal article" date="2016" name="Genome Announc.">
        <title>Complete Genome Sequences of Aerococcus christensenii CCUG 28831T, Aerococcus sanguinicola CCUG 43001T, Aerococcus urinae CCUG 36881T, Aerococcus urinaeequi CCUG 28094T, Aerococcus urinaehominis CCUG 42038 BT, and Aerococcus viridans CCUG 4311T.</title>
        <authorList>
            <person name="Carkaci D."/>
            <person name="Dargis R."/>
            <person name="Nielsen X.C."/>
            <person name="Skovgaard O."/>
            <person name="Fuursted K."/>
            <person name="Christensen J.J."/>
        </authorList>
    </citation>
    <scope>NUCLEOTIDE SEQUENCE [LARGE SCALE GENOMIC DNA]</scope>
    <source>
        <strain evidence="2 4">CCUG43001</strain>
    </source>
</reference>
<gene>
    <name evidence="2" type="ORF">AWM72_05475</name>
    <name evidence="3" type="ORF">CYJ28_04710</name>
</gene>
<organism evidence="2 4">
    <name type="scientific">Aerococcus sanguinicola</name>
    <dbReference type="NCBI Taxonomy" id="119206"/>
    <lineage>
        <taxon>Bacteria</taxon>
        <taxon>Bacillati</taxon>
        <taxon>Bacillota</taxon>
        <taxon>Bacilli</taxon>
        <taxon>Lactobacillales</taxon>
        <taxon>Aerococcaceae</taxon>
        <taxon>Aerococcus</taxon>
    </lineage>
</organism>
<evidence type="ECO:0000313" key="2">
    <source>
        <dbReference type="EMBL" id="AMB94244.1"/>
    </source>
</evidence>
<evidence type="ECO:0000313" key="4">
    <source>
        <dbReference type="Proteomes" id="UP000069912"/>
    </source>
</evidence>
<dbReference type="GO" id="GO:0010181">
    <property type="term" value="F:FMN binding"/>
    <property type="evidence" value="ECO:0007669"/>
    <property type="project" value="TreeGrafter"/>
</dbReference>
<reference evidence="4" key="2">
    <citation type="submission" date="2016-01" db="EMBL/GenBank/DDBJ databases">
        <title>Six Aerococcus type strain genome sequencing and assembly using PacBio and Illumina Hiseq.</title>
        <authorList>
            <person name="Carkaci D."/>
            <person name="Dargis R."/>
            <person name="Nielsen X.C."/>
            <person name="Skovgaard O."/>
            <person name="Fuursted K."/>
            <person name="Christensen J.J."/>
        </authorList>
    </citation>
    <scope>NUCLEOTIDE SEQUENCE [LARGE SCALE GENOMIC DNA]</scope>
    <source>
        <strain evidence="4">CCUG43001</strain>
    </source>
</reference>
<dbReference type="InterPro" id="IPR029039">
    <property type="entry name" value="Flavoprotein-like_sf"/>
</dbReference>
<evidence type="ECO:0000313" key="3">
    <source>
        <dbReference type="EMBL" id="PKZ22421.1"/>
    </source>
</evidence>